<dbReference type="CDD" id="cd05233">
    <property type="entry name" value="SDR_c"/>
    <property type="match status" value="1"/>
</dbReference>
<dbReference type="InterPro" id="IPR036291">
    <property type="entry name" value="NAD(P)-bd_dom_sf"/>
</dbReference>
<evidence type="ECO:0000256" key="2">
    <source>
        <dbReference type="ARBA" id="ARBA00023002"/>
    </source>
</evidence>
<evidence type="ECO:0000313" key="5">
    <source>
        <dbReference type="Proteomes" id="UP000321555"/>
    </source>
</evidence>
<comment type="similarity">
    <text evidence="1 3">Belongs to the short-chain dehydrogenases/reductases (SDR) family.</text>
</comment>
<dbReference type="RefSeq" id="WP_057775410.1">
    <property type="nucleotide sequence ID" value="NZ_CP042593.1"/>
</dbReference>
<name>A0A5B8Z233_CYTDA</name>
<protein>
    <submittedName>
        <fullName evidence="4">SDR family oxidoreductase</fullName>
    </submittedName>
</protein>
<dbReference type="PANTHER" id="PTHR42901:SF1">
    <property type="entry name" value="ALCOHOL DEHYDROGENASE"/>
    <property type="match status" value="1"/>
</dbReference>
<dbReference type="Gene3D" id="3.40.50.720">
    <property type="entry name" value="NAD(P)-binding Rossmann-like Domain"/>
    <property type="match status" value="1"/>
</dbReference>
<dbReference type="STRING" id="1742359.GCA_001439625_04065"/>
<dbReference type="OrthoDB" id="9775296at2"/>
<dbReference type="PRINTS" id="PR00080">
    <property type="entry name" value="SDRFAMILY"/>
</dbReference>
<accession>A0A5B8Z233</accession>
<gene>
    <name evidence="4" type="ORF">FSZ17_06515</name>
</gene>
<keyword evidence="2" id="KW-0560">Oxidoreductase</keyword>
<keyword evidence="5" id="KW-1185">Reference proteome</keyword>
<evidence type="ECO:0000313" key="4">
    <source>
        <dbReference type="EMBL" id="QED46948.1"/>
    </source>
</evidence>
<dbReference type="InterPro" id="IPR002347">
    <property type="entry name" value="SDR_fam"/>
</dbReference>
<dbReference type="PROSITE" id="PS00061">
    <property type="entry name" value="ADH_SHORT"/>
    <property type="match status" value="1"/>
</dbReference>
<proteinExistence type="inferred from homology"/>
<dbReference type="AlphaFoldDB" id="A0A5B8Z233"/>
<evidence type="ECO:0000256" key="1">
    <source>
        <dbReference type="ARBA" id="ARBA00006484"/>
    </source>
</evidence>
<dbReference type="KEGG" id="bda:FSZ17_06515"/>
<organism evidence="4 5">
    <name type="scientific">Cytobacillus dafuensis</name>
    <name type="common">Bacillus dafuensis</name>
    <dbReference type="NCBI Taxonomy" id="1742359"/>
    <lineage>
        <taxon>Bacteria</taxon>
        <taxon>Bacillati</taxon>
        <taxon>Bacillota</taxon>
        <taxon>Bacilli</taxon>
        <taxon>Bacillales</taxon>
        <taxon>Bacillaceae</taxon>
        <taxon>Cytobacillus</taxon>
    </lineage>
</organism>
<dbReference type="EMBL" id="CP042593">
    <property type="protein sequence ID" value="QED46948.1"/>
    <property type="molecule type" value="Genomic_DNA"/>
</dbReference>
<dbReference type="PRINTS" id="PR00081">
    <property type="entry name" value="GDHRDH"/>
</dbReference>
<reference evidence="5" key="1">
    <citation type="submission" date="2019-08" db="EMBL/GenBank/DDBJ databases">
        <authorList>
            <person name="Zheng X."/>
        </authorList>
    </citation>
    <scope>NUCLEOTIDE SEQUENCE [LARGE SCALE GENOMIC DNA]</scope>
    <source>
        <strain evidence="5">FJAT-25496</strain>
    </source>
</reference>
<dbReference type="InterPro" id="IPR020904">
    <property type="entry name" value="Sc_DH/Rdtase_CS"/>
</dbReference>
<dbReference type="PANTHER" id="PTHR42901">
    <property type="entry name" value="ALCOHOL DEHYDROGENASE"/>
    <property type="match status" value="1"/>
</dbReference>
<sequence>MKSIIITGAGSGLGKELALSFGLKGYHIILTGRTMQKLKSVEEQIVANNGHADSFLVDITNRSAIQEFMNEANSKFDLFGLINNAGIGHFGPFEQLTIKEIEEMMLTNVFGTINMSQTFLSSKKNKSEGLIMNIISTAGLKGKAKEAGYCASKFAVRGLTESMQKEYENSGIQIKAVYMGGMDTPFWDQNDHIQDKSRLRSPEEIATIILANMDQETIIIESKGK</sequence>
<dbReference type="Pfam" id="PF00106">
    <property type="entry name" value="adh_short"/>
    <property type="match status" value="1"/>
</dbReference>
<evidence type="ECO:0000256" key="3">
    <source>
        <dbReference type="RuleBase" id="RU000363"/>
    </source>
</evidence>
<dbReference type="Proteomes" id="UP000321555">
    <property type="component" value="Chromosome"/>
</dbReference>
<dbReference type="SUPFAM" id="SSF51735">
    <property type="entry name" value="NAD(P)-binding Rossmann-fold domains"/>
    <property type="match status" value="1"/>
</dbReference>
<dbReference type="GO" id="GO:0016491">
    <property type="term" value="F:oxidoreductase activity"/>
    <property type="evidence" value="ECO:0007669"/>
    <property type="project" value="UniProtKB-KW"/>
</dbReference>